<reference evidence="1 2" key="1">
    <citation type="journal article" date="2015" name="Mol. Plant Microbe Interact.">
        <title>Comparative Genomic Analysis of Pseudomonas chlororaphis PCL1606 Reveals New Insight into Antifungal Compounds Involved in Biocontrol.</title>
        <authorList>
            <person name="Calderon C.E."/>
            <person name="Ramos C."/>
            <person name="de Vicente A."/>
            <person name="Cazorla F.M."/>
        </authorList>
    </citation>
    <scope>NUCLEOTIDE SEQUENCE [LARGE SCALE GENOMIC DNA]</scope>
    <source>
        <strain evidence="1 2">PCL1606</strain>
    </source>
</reference>
<organism evidence="1 2">
    <name type="scientific">Pseudomonas chlororaphis</name>
    <dbReference type="NCBI Taxonomy" id="587753"/>
    <lineage>
        <taxon>Bacteria</taxon>
        <taxon>Pseudomonadati</taxon>
        <taxon>Pseudomonadota</taxon>
        <taxon>Gammaproteobacteria</taxon>
        <taxon>Pseudomonadales</taxon>
        <taxon>Pseudomonadaceae</taxon>
        <taxon>Pseudomonas</taxon>
    </lineage>
</organism>
<proteinExistence type="predicted"/>
<dbReference type="KEGG" id="pcz:PCL1606_16900"/>
<dbReference type="EMBL" id="CP011110">
    <property type="protein sequence ID" value="AKA23144.1"/>
    <property type="molecule type" value="Genomic_DNA"/>
</dbReference>
<dbReference type="AlphaFoldDB" id="A0A0D5XWU5"/>
<accession>A0A0D5XWU5</accession>
<evidence type="ECO:0000313" key="1">
    <source>
        <dbReference type="EMBL" id="AKA23144.1"/>
    </source>
</evidence>
<dbReference type="Proteomes" id="UP000032748">
    <property type="component" value="Chromosome"/>
</dbReference>
<sequence>MRTHAQRLLTRIGSVYVLDAQFAQHGPDRTAEVGEIIDDQKALLVVRQHRGFQTRKKDDVRSDSIQDCRQTTIMAISY</sequence>
<gene>
    <name evidence="1" type="ORF">PCL1606_16900</name>
</gene>
<protein>
    <submittedName>
        <fullName evidence="1">Uncharacterized protein</fullName>
    </submittedName>
</protein>
<evidence type="ECO:0000313" key="2">
    <source>
        <dbReference type="Proteomes" id="UP000032748"/>
    </source>
</evidence>
<name>A0A0D5XWU5_9PSED</name>